<dbReference type="EMBL" id="CP118108">
    <property type="protein sequence ID" value="WDI03664.1"/>
    <property type="molecule type" value="Genomic_DNA"/>
</dbReference>
<dbReference type="InterPro" id="IPR027365">
    <property type="entry name" value="GNAT_acetyltra_YdfB-like"/>
</dbReference>
<dbReference type="InterPro" id="IPR016181">
    <property type="entry name" value="Acyl_CoA_acyltransferase"/>
</dbReference>
<keyword evidence="1" id="KW-0012">Acyltransferase</keyword>
<keyword evidence="2" id="KW-1185">Reference proteome</keyword>
<dbReference type="GO" id="GO:0016746">
    <property type="term" value="F:acyltransferase activity"/>
    <property type="evidence" value="ECO:0007669"/>
    <property type="project" value="UniProtKB-KW"/>
</dbReference>
<dbReference type="SUPFAM" id="SSF55729">
    <property type="entry name" value="Acyl-CoA N-acyltransferases (Nat)"/>
    <property type="match status" value="1"/>
</dbReference>
<gene>
    <name evidence="1" type="ORF">PUW25_06825</name>
</gene>
<dbReference type="EC" id="2.3.1.-" evidence="1"/>
<organism evidence="1 2">
    <name type="scientific">Paenibacillus urinalis</name>
    <dbReference type="NCBI Taxonomy" id="521520"/>
    <lineage>
        <taxon>Bacteria</taxon>
        <taxon>Bacillati</taxon>
        <taxon>Bacillota</taxon>
        <taxon>Bacilli</taxon>
        <taxon>Bacillales</taxon>
        <taxon>Paenibacillaceae</taxon>
        <taxon>Paenibacillus</taxon>
    </lineage>
</organism>
<sequence>MEYSNSAILSENKGNILPTFAYSVLDNYITGEIVADESSALIGTSSGIYVVVGDEKNDNFLDLLMNKFRSRTVSNQRFTLFSLSENWDNKIMELIGTELKQLQRLSFKFNEKNFMKLSKTKLPDKFLLNKINEEALHENRRFNIPYIIKYWGTVENFTEKGFGFSVTQNNVNAGECVSIFSSLEFAEIDIITNEHFRGKGVAQCTSEAFILECLNRTLTPRWDCDIYNHASINLAKKLSFGNPERYSVFVRK</sequence>
<evidence type="ECO:0000313" key="2">
    <source>
        <dbReference type="Proteomes" id="UP001221519"/>
    </source>
</evidence>
<reference evidence="1 2" key="1">
    <citation type="submission" date="2023-02" db="EMBL/GenBank/DDBJ databases">
        <title>Pathogen: clinical or host-associated sample.</title>
        <authorList>
            <person name="Hergert J."/>
            <person name="Casey R."/>
            <person name="Wagner J."/>
            <person name="Young E.L."/>
            <person name="Oakeson K.F."/>
        </authorList>
    </citation>
    <scope>NUCLEOTIDE SEQUENCE [LARGE SCALE GENOMIC DNA]</scope>
    <source>
        <strain evidence="1 2">2022CK-00829</strain>
    </source>
</reference>
<dbReference type="Pfam" id="PF12746">
    <property type="entry name" value="GNAT_acetyltran"/>
    <property type="match status" value="1"/>
</dbReference>
<proteinExistence type="predicted"/>
<protein>
    <submittedName>
        <fullName evidence="1">GNAT family N-acetyltransferase</fullName>
        <ecNumber evidence="1">2.3.1.-</ecNumber>
    </submittedName>
</protein>
<evidence type="ECO:0000313" key="1">
    <source>
        <dbReference type="EMBL" id="WDI03664.1"/>
    </source>
</evidence>
<dbReference type="Proteomes" id="UP001221519">
    <property type="component" value="Chromosome"/>
</dbReference>
<accession>A0ABY7XD18</accession>
<dbReference type="RefSeq" id="WP_274336832.1">
    <property type="nucleotide sequence ID" value="NZ_CP118106.1"/>
</dbReference>
<dbReference type="Gene3D" id="3.40.630.30">
    <property type="match status" value="1"/>
</dbReference>
<dbReference type="PANTHER" id="PTHR31143">
    <property type="match status" value="1"/>
</dbReference>
<name>A0ABY7XD18_9BACL</name>
<keyword evidence="1" id="KW-0808">Transferase</keyword>
<dbReference type="PANTHER" id="PTHR31143:SF2">
    <property type="entry name" value="FR47-LIKE DOMAIN-CONTAINING PROTEIN-RELATED"/>
    <property type="match status" value="1"/>
</dbReference>